<evidence type="ECO:0000256" key="1">
    <source>
        <dbReference type="SAM" id="MobiDB-lite"/>
    </source>
</evidence>
<feature type="region of interest" description="Disordered" evidence="1">
    <location>
        <begin position="175"/>
        <end position="253"/>
    </location>
</feature>
<keyword evidence="4" id="KW-1185">Reference proteome</keyword>
<dbReference type="PANTHER" id="PTHR38117">
    <property type="entry name" value="NACHT AND WD40 DOMAIN PROTEIN"/>
    <property type="match status" value="1"/>
</dbReference>
<sequence length="253" mass="27813">MSKRTVFTTITPLPAELPRSTVLSVLHDHAEMIDLNPLVIDRFPVAPPETCPADEAHCTWYQITDKLSYLPGGLATGKVSYHAAFHDLPKGLQTHVYAPMGLEIREKWTLGGSLRGEAREPVELGLGAPADGLYLREDVDMRCNVLMTAFVRKTLRRAHGMLVDKMLAKARADAGSATASDTTASNTTASNTTSNTAHQQYQHQQYQHQHQQYPWDDKPLPGPPPAELGGQARFEMADPGPRARVPQGPVEME</sequence>
<name>A0A6A6NNE5_9PEZI</name>
<evidence type="ECO:0000313" key="3">
    <source>
        <dbReference type="EMBL" id="KAF2452884.1"/>
    </source>
</evidence>
<dbReference type="InterPro" id="IPR055481">
    <property type="entry name" value="DUF7053"/>
</dbReference>
<organism evidence="3 4">
    <name type="scientific">Lineolata rhizophorae</name>
    <dbReference type="NCBI Taxonomy" id="578093"/>
    <lineage>
        <taxon>Eukaryota</taxon>
        <taxon>Fungi</taxon>
        <taxon>Dikarya</taxon>
        <taxon>Ascomycota</taxon>
        <taxon>Pezizomycotina</taxon>
        <taxon>Dothideomycetes</taxon>
        <taxon>Dothideomycetes incertae sedis</taxon>
        <taxon>Lineolatales</taxon>
        <taxon>Lineolataceae</taxon>
        <taxon>Lineolata</taxon>
    </lineage>
</organism>
<dbReference type="Pfam" id="PF23155">
    <property type="entry name" value="DUF7053"/>
    <property type="match status" value="1"/>
</dbReference>
<feature type="domain" description="DUF7053" evidence="2">
    <location>
        <begin position="2"/>
        <end position="171"/>
    </location>
</feature>
<gene>
    <name evidence="3" type="ORF">BDY21DRAFT_417508</name>
</gene>
<dbReference type="EMBL" id="MU001702">
    <property type="protein sequence ID" value="KAF2452884.1"/>
    <property type="molecule type" value="Genomic_DNA"/>
</dbReference>
<dbReference type="Proteomes" id="UP000799766">
    <property type="component" value="Unassembled WGS sequence"/>
</dbReference>
<feature type="compositionally biased region" description="Low complexity" evidence="1">
    <location>
        <begin position="175"/>
        <end position="213"/>
    </location>
</feature>
<reference evidence="3" key="1">
    <citation type="journal article" date="2020" name="Stud. Mycol.">
        <title>101 Dothideomycetes genomes: a test case for predicting lifestyles and emergence of pathogens.</title>
        <authorList>
            <person name="Haridas S."/>
            <person name="Albert R."/>
            <person name="Binder M."/>
            <person name="Bloem J."/>
            <person name="Labutti K."/>
            <person name="Salamov A."/>
            <person name="Andreopoulos B."/>
            <person name="Baker S."/>
            <person name="Barry K."/>
            <person name="Bills G."/>
            <person name="Bluhm B."/>
            <person name="Cannon C."/>
            <person name="Castanera R."/>
            <person name="Culley D."/>
            <person name="Daum C."/>
            <person name="Ezra D."/>
            <person name="Gonzalez J."/>
            <person name="Henrissat B."/>
            <person name="Kuo A."/>
            <person name="Liang C."/>
            <person name="Lipzen A."/>
            <person name="Lutzoni F."/>
            <person name="Magnuson J."/>
            <person name="Mondo S."/>
            <person name="Nolan M."/>
            <person name="Ohm R."/>
            <person name="Pangilinan J."/>
            <person name="Park H.-J."/>
            <person name="Ramirez L."/>
            <person name="Alfaro M."/>
            <person name="Sun H."/>
            <person name="Tritt A."/>
            <person name="Yoshinaga Y."/>
            <person name="Zwiers L.-H."/>
            <person name="Turgeon B."/>
            <person name="Goodwin S."/>
            <person name="Spatafora J."/>
            <person name="Crous P."/>
            <person name="Grigoriev I."/>
        </authorList>
    </citation>
    <scope>NUCLEOTIDE SEQUENCE</scope>
    <source>
        <strain evidence="3">ATCC 16933</strain>
    </source>
</reference>
<dbReference type="PANTHER" id="PTHR38117:SF2">
    <property type="entry name" value="NACHT AND WD40 DOMAIN PROTEIN"/>
    <property type="match status" value="1"/>
</dbReference>
<evidence type="ECO:0000259" key="2">
    <source>
        <dbReference type="Pfam" id="PF23155"/>
    </source>
</evidence>
<accession>A0A6A6NNE5</accession>
<protein>
    <recommendedName>
        <fullName evidence="2">DUF7053 domain-containing protein</fullName>
    </recommendedName>
</protein>
<evidence type="ECO:0000313" key="4">
    <source>
        <dbReference type="Proteomes" id="UP000799766"/>
    </source>
</evidence>
<dbReference type="OrthoDB" id="3246050at2759"/>
<dbReference type="AlphaFoldDB" id="A0A6A6NNE5"/>
<proteinExistence type="predicted"/>